<dbReference type="EMBL" id="AZBU02000002">
    <property type="protein sequence ID" value="TKR92367.1"/>
    <property type="molecule type" value="Genomic_DNA"/>
</dbReference>
<dbReference type="STRING" id="34508.A0A4U5P7Z1"/>
<dbReference type="InterPro" id="IPR030456">
    <property type="entry name" value="TF_fork_head_CS_2"/>
</dbReference>
<dbReference type="GO" id="GO:0000978">
    <property type="term" value="F:RNA polymerase II cis-regulatory region sequence-specific DNA binding"/>
    <property type="evidence" value="ECO:0007669"/>
    <property type="project" value="TreeGrafter"/>
</dbReference>
<evidence type="ECO:0000256" key="4">
    <source>
        <dbReference type="PROSITE-ProRule" id="PRU00089"/>
    </source>
</evidence>
<evidence type="ECO:0000259" key="6">
    <source>
        <dbReference type="PROSITE" id="PS50039"/>
    </source>
</evidence>
<name>A0A4U5P7Z1_STECR</name>
<dbReference type="SMART" id="SM00339">
    <property type="entry name" value="FH"/>
    <property type="match status" value="1"/>
</dbReference>
<dbReference type="PANTHER" id="PTHR46262:SF2">
    <property type="entry name" value="FORKHEAD BOX PROTEIN BINIOU"/>
    <property type="match status" value="1"/>
</dbReference>
<evidence type="ECO:0000313" key="7">
    <source>
        <dbReference type="EMBL" id="TKR92367.1"/>
    </source>
</evidence>
<organism evidence="7">
    <name type="scientific">Steinernema carpocapsae</name>
    <name type="common">Entomopathogenic nematode</name>
    <dbReference type="NCBI Taxonomy" id="34508"/>
    <lineage>
        <taxon>Eukaryota</taxon>
        <taxon>Metazoa</taxon>
        <taxon>Ecdysozoa</taxon>
        <taxon>Nematoda</taxon>
        <taxon>Chromadorea</taxon>
        <taxon>Rhabditida</taxon>
        <taxon>Tylenchina</taxon>
        <taxon>Panagrolaimomorpha</taxon>
        <taxon>Strongyloidoidea</taxon>
        <taxon>Steinernematidae</taxon>
        <taxon>Steinernema</taxon>
    </lineage>
</organism>
<feature type="domain" description="Fork-head" evidence="6">
    <location>
        <begin position="68"/>
        <end position="163"/>
    </location>
</feature>
<dbReference type="InterPro" id="IPR001766">
    <property type="entry name" value="Fork_head_dom"/>
</dbReference>
<comment type="caution">
    <text evidence="7">The sequence shown here is derived from an EMBL/GenBank/DDBJ whole genome shotgun (WGS) entry which is preliminary data.</text>
</comment>
<dbReference type="SUPFAM" id="SSF46785">
    <property type="entry name" value="Winged helix' DNA-binding domain"/>
    <property type="match status" value="1"/>
</dbReference>
<dbReference type="PROSITE" id="PS00658">
    <property type="entry name" value="FORK_HEAD_2"/>
    <property type="match status" value="1"/>
</dbReference>
<protein>
    <recommendedName>
        <fullName evidence="6">Fork-head domain-containing protein</fullName>
    </recommendedName>
</protein>
<gene>
    <name evidence="7" type="ORF">L596_007036</name>
</gene>
<feature type="region of interest" description="Disordered" evidence="5">
    <location>
        <begin position="155"/>
        <end position="182"/>
    </location>
</feature>
<evidence type="ECO:0000256" key="2">
    <source>
        <dbReference type="ARBA" id="ARBA00023125"/>
    </source>
</evidence>
<dbReference type="Gene3D" id="1.10.10.10">
    <property type="entry name" value="Winged helix-like DNA-binding domain superfamily/Winged helix DNA-binding domain"/>
    <property type="match status" value="1"/>
</dbReference>
<dbReference type="Pfam" id="PF00250">
    <property type="entry name" value="Forkhead"/>
    <property type="match status" value="1"/>
</dbReference>
<evidence type="ECO:0000256" key="5">
    <source>
        <dbReference type="SAM" id="MobiDB-lite"/>
    </source>
</evidence>
<reference evidence="7" key="1">
    <citation type="submission" date="2013-11" db="EMBL/GenBank/DDBJ databases">
        <authorList>
            <person name="Sternberg P."/>
            <person name="Dillman A."/>
            <person name="Macchietto M."/>
        </authorList>
    </citation>
    <scope>NUCLEOTIDE SEQUENCE</scope>
    <source>
        <strain evidence="7">ALL</strain>
    </source>
</reference>
<dbReference type="InterPro" id="IPR036388">
    <property type="entry name" value="WH-like_DNA-bd_sf"/>
</dbReference>
<keyword evidence="3 4" id="KW-0539">Nucleus</keyword>
<feature type="compositionally biased region" description="Basic residues" evidence="5">
    <location>
        <begin position="57"/>
        <end position="66"/>
    </location>
</feature>
<dbReference type="GO" id="GO:0001710">
    <property type="term" value="P:mesodermal cell fate commitment"/>
    <property type="evidence" value="ECO:0007669"/>
    <property type="project" value="UniProtKB-ARBA"/>
</dbReference>
<sequence length="363" mass="39815">MVGHATLVSSSGTYQLSSSLADCLEPLKSSAPLLSSRSPSEGADDEDAEPVVEPSPKGRKARHKRPEKPHYSYIALIAMAIEEQPSKKATLAEIYSYLQQRFPFFRGEYNGWKNSIRHNLSLNECFVKLPKSEGGKIGKGHQWAIDASSNCKFEHGSFRRRPRGYKTSGSSTPSGKTLASSTSANLNSSLLSDDVGDIHCQPMKNEYDELPSYGLAPVMGCSIPESHFSIPYPTSEFSLDNSAQNYGAWTSFNHTWAASHSSYALPSPVYSYDPSRMGTPGNMEFDPMLGPSQPYPSSYPPTDSSMLSSPIYPTDHMQSASFVAHQSQDEFYPSHEPSVSYTFAHINYPSSTGSFENSGPQIE</sequence>
<dbReference type="InterPro" id="IPR051770">
    <property type="entry name" value="Forkhead_box_regulator"/>
</dbReference>
<dbReference type="PANTHER" id="PTHR46262">
    <property type="entry name" value="FORKHEAD BOX PROTEIN BINIOU"/>
    <property type="match status" value="1"/>
</dbReference>
<dbReference type="PROSITE" id="PS50039">
    <property type="entry name" value="FORK_HEAD_3"/>
    <property type="match status" value="1"/>
</dbReference>
<feature type="DNA-binding region" description="Fork-head" evidence="4">
    <location>
        <begin position="68"/>
        <end position="163"/>
    </location>
</feature>
<dbReference type="OrthoDB" id="5402974at2759"/>
<proteinExistence type="predicted"/>
<dbReference type="GO" id="GO:0009887">
    <property type="term" value="P:animal organ morphogenesis"/>
    <property type="evidence" value="ECO:0007669"/>
    <property type="project" value="TreeGrafter"/>
</dbReference>
<feature type="compositionally biased region" description="Low complexity" evidence="5">
    <location>
        <begin position="31"/>
        <end position="40"/>
    </location>
</feature>
<dbReference type="AlphaFoldDB" id="A0A4U5P7Z1"/>
<dbReference type="GO" id="GO:0005634">
    <property type="term" value="C:nucleus"/>
    <property type="evidence" value="ECO:0007669"/>
    <property type="project" value="UniProtKB-SubCell"/>
</dbReference>
<feature type="region of interest" description="Disordered" evidence="5">
    <location>
        <begin position="31"/>
        <end position="66"/>
    </location>
</feature>
<reference evidence="7" key="2">
    <citation type="journal article" date="2015" name="Genome Biol.">
        <title>Comparative genomics of Steinernema reveals deeply conserved gene regulatory networks.</title>
        <authorList>
            <person name="Dillman A.R."/>
            <person name="Macchietto M."/>
            <person name="Porter C.F."/>
            <person name="Rogers A."/>
            <person name="Williams B."/>
            <person name="Antoshechkin I."/>
            <person name="Lee M.M."/>
            <person name="Goodwin Z."/>
            <person name="Lu X."/>
            <person name="Lewis E.E."/>
            <person name="Goodrich-Blair H."/>
            <person name="Stock S.P."/>
            <person name="Adams B.J."/>
            <person name="Sternberg P.W."/>
            <person name="Mortazavi A."/>
        </authorList>
    </citation>
    <scope>NUCLEOTIDE SEQUENCE [LARGE SCALE GENOMIC DNA]</scope>
    <source>
        <strain evidence="7">ALL</strain>
    </source>
</reference>
<reference evidence="7" key="3">
    <citation type="journal article" date="2019" name="G3 (Bethesda)">
        <title>Hybrid Assembly of the Genome of the Entomopathogenic Nematode Steinernema carpocapsae Identifies the X-Chromosome.</title>
        <authorList>
            <person name="Serra L."/>
            <person name="Macchietto M."/>
            <person name="Macias-Munoz A."/>
            <person name="McGill C.J."/>
            <person name="Rodriguez I.M."/>
            <person name="Rodriguez B."/>
            <person name="Murad R."/>
            <person name="Mortazavi A."/>
        </authorList>
    </citation>
    <scope>NUCLEOTIDE SEQUENCE</scope>
    <source>
        <strain evidence="7">ALL</strain>
    </source>
</reference>
<dbReference type="PRINTS" id="PR00053">
    <property type="entry name" value="FORKHEAD"/>
</dbReference>
<comment type="subcellular location">
    <subcellularLocation>
        <location evidence="1 4">Nucleus</location>
    </subcellularLocation>
</comment>
<dbReference type="GO" id="GO:0000981">
    <property type="term" value="F:DNA-binding transcription factor activity, RNA polymerase II-specific"/>
    <property type="evidence" value="ECO:0007669"/>
    <property type="project" value="TreeGrafter"/>
</dbReference>
<feature type="compositionally biased region" description="Low complexity" evidence="5">
    <location>
        <begin position="166"/>
        <end position="182"/>
    </location>
</feature>
<dbReference type="InterPro" id="IPR036390">
    <property type="entry name" value="WH_DNA-bd_sf"/>
</dbReference>
<dbReference type="FunFam" id="1.10.10.10:FF:000071">
    <property type="entry name" value="Forkhead box F1"/>
    <property type="match status" value="1"/>
</dbReference>
<keyword evidence="2 4" id="KW-0238">DNA-binding</keyword>
<evidence type="ECO:0000256" key="3">
    <source>
        <dbReference type="ARBA" id="ARBA00023242"/>
    </source>
</evidence>
<accession>A0A4U5P7Z1</accession>
<evidence type="ECO:0000256" key="1">
    <source>
        <dbReference type="ARBA" id="ARBA00004123"/>
    </source>
</evidence>